<dbReference type="InterPro" id="IPR009057">
    <property type="entry name" value="Homeodomain-like_sf"/>
</dbReference>
<keyword evidence="2 5" id="KW-0238">DNA-binding</keyword>
<dbReference type="PANTHER" id="PTHR43280">
    <property type="entry name" value="ARAC-FAMILY TRANSCRIPTIONAL REGULATOR"/>
    <property type="match status" value="1"/>
</dbReference>
<dbReference type="SUPFAM" id="SSF51215">
    <property type="entry name" value="Regulatory protein AraC"/>
    <property type="match status" value="1"/>
</dbReference>
<evidence type="ECO:0000256" key="2">
    <source>
        <dbReference type="ARBA" id="ARBA00023125"/>
    </source>
</evidence>
<dbReference type="AlphaFoldDB" id="A0A521ADW7"/>
<dbReference type="OrthoDB" id="2585681at2"/>
<dbReference type="InterPro" id="IPR037923">
    <property type="entry name" value="HTH-like"/>
</dbReference>
<gene>
    <name evidence="5" type="ORF">SAMN06265348_10197</name>
</gene>
<organism evidence="5 6">
    <name type="scientific">Pedobacter westerhofensis</name>
    <dbReference type="NCBI Taxonomy" id="425512"/>
    <lineage>
        <taxon>Bacteria</taxon>
        <taxon>Pseudomonadati</taxon>
        <taxon>Bacteroidota</taxon>
        <taxon>Sphingobacteriia</taxon>
        <taxon>Sphingobacteriales</taxon>
        <taxon>Sphingobacteriaceae</taxon>
        <taxon>Pedobacter</taxon>
    </lineage>
</organism>
<dbReference type="PRINTS" id="PR00032">
    <property type="entry name" value="HTHARAC"/>
</dbReference>
<keyword evidence="3" id="KW-0804">Transcription</keyword>
<name>A0A521ADW7_9SPHI</name>
<dbReference type="GO" id="GO:0003700">
    <property type="term" value="F:DNA-binding transcription factor activity"/>
    <property type="evidence" value="ECO:0007669"/>
    <property type="project" value="InterPro"/>
</dbReference>
<proteinExistence type="predicted"/>
<dbReference type="GO" id="GO:0043565">
    <property type="term" value="F:sequence-specific DNA binding"/>
    <property type="evidence" value="ECO:0007669"/>
    <property type="project" value="InterPro"/>
</dbReference>
<accession>A0A521ADW7</accession>
<evidence type="ECO:0000259" key="4">
    <source>
        <dbReference type="PROSITE" id="PS01124"/>
    </source>
</evidence>
<evidence type="ECO:0000256" key="1">
    <source>
        <dbReference type="ARBA" id="ARBA00023015"/>
    </source>
</evidence>
<dbReference type="PROSITE" id="PS01124">
    <property type="entry name" value="HTH_ARAC_FAMILY_2"/>
    <property type="match status" value="1"/>
</dbReference>
<evidence type="ECO:0000313" key="6">
    <source>
        <dbReference type="Proteomes" id="UP000320300"/>
    </source>
</evidence>
<reference evidence="5 6" key="1">
    <citation type="submission" date="2017-05" db="EMBL/GenBank/DDBJ databases">
        <authorList>
            <person name="Varghese N."/>
            <person name="Submissions S."/>
        </authorList>
    </citation>
    <scope>NUCLEOTIDE SEQUENCE [LARGE SCALE GENOMIC DNA]</scope>
    <source>
        <strain evidence="5 6">DSM 19036</strain>
    </source>
</reference>
<protein>
    <submittedName>
        <fullName evidence="5">AraC-type DNA-binding protein</fullName>
    </submittedName>
</protein>
<dbReference type="Proteomes" id="UP000320300">
    <property type="component" value="Unassembled WGS sequence"/>
</dbReference>
<dbReference type="InterPro" id="IPR003313">
    <property type="entry name" value="AraC-bd"/>
</dbReference>
<dbReference type="Pfam" id="PF02311">
    <property type="entry name" value="AraC_binding"/>
    <property type="match status" value="1"/>
</dbReference>
<feature type="domain" description="HTH araC/xylS-type" evidence="4">
    <location>
        <begin position="184"/>
        <end position="282"/>
    </location>
</feature>
<keyword evidence="6" id="KW-1185">Reference proteome</keyword>
<evidence type="ECO:0000256" key="3">
    <source>
        <dbReference type="ARBA" id="ARBA00023163"/>
    </source>
</evidence>
<dbReference type="SUPFAM" id="SSF46689">
    <property type="entry name" value="Homeodomain-like"/>
    <property type="match status" value="1"/>
</dbReference>
<evidence type="ECO:0000313" key="5">
    <source>
        <dbReference type="EMBL" id="SMO33013.1"/>
    </source>
</evidence>
<dbReference type="SMART" id="SM00342">
    <property type="entry name" value="HTH_ARAC"/>
    <property type="match status" value="1"/>
</dbReference>
<dbReference type="InterPro" id="IPR020449">
    <property type="entry name" value="Tscrpt_reg_AraC-type_HTH"/>
</dbReference>
<sequence>MPKRKLNNIPKQDLPRNLGEVIVRYMEPGNAASTGFQDAHRDGYYVFLLQQSGESRLMVDFREALMTGESVFFIRPGQVHYYLSTSNVTGWLVAVNSVLIDKSFIAFFEEQNQLGPLSLDCASSRQLILIVNALQTSCLSEDDGYPKAITSHLVSAFAGLIANLYKVAAPEPSGKDGRPFDITRRFRKMVRQDYCKIKRPSQYADKLAISTPYLNECVKSVTGMTVTYWIKQESILEAKRLLWYSPLSIKEISIKIGYADEAYFSRIFSKVTAMTPVSFRKSRF</sequence>
<dbReference type="Pfam" id="PF12833">
    <property type="entry name" value="HTH_18"/>
    <property type="match status" value="1"/>
</dbReference>
<dbReference type="EMBL" id="FXTN01000001">
    <property type="protein sequence ID" value="SMO33013.1"/>
    <property type="molecule type" value="Genomic_DNA"/>
</dbReference>
<dbReference type="RefSeq" id="WP_142526230.1">
    <property type="nucleotide sequence ID" value="NZ_CBCSJO010000002.1"/>
</dbReference>
<keyword evidence="1" id="KW-0805">Transcription regulation</keyword>
<dbReference type="Gene3D" id="1.10.10.60">
    <property type="entry name" value="Homeodomain-like"/>
    <property type="match status" value="1"/>
</dbReference>
<dbReference type="InterPro" id="IPR018060">
    <property type="entry name" value="HTH_AraC"/>
</dbReference>
<dbReference type="PANTHER" id="PTHR43280:SF32">
    <property type="entry name" value="TRANSCRIPTIONAL REGULATORY PROTEIN"/>
    <property type="match status" value="1"/>
</dbReference>